<feature type="compositionally biased region" description="Low complexity" evidence="3">
    <location>
        <begin position="1379"/>
        <end position="1390"/>
    </location>
</feature>
<dbReference type="SMART" id="SM00369">
    <property type="entry name" value="LRR_TYP"/>
    <property type="match status" value="6"/>
</dbReference>
<sequence length="1501" mass="166782">MKKIRFKCGWFTSQLLFYLPLLLTAKVTCGQELNETAVDVQEESRNTGSLLFPEPASCILRRQEELISCHGIDHLQIVESLSKIKHQFHSKKQVVEGRKLESNGEELDEEDLPYKDEISNKTTGLNTSPTTLPPSDIRELTIFSCDLPKLTASNLQVPTQLEILSVVSSGLEEVRPDALSDHEQSLTRLILAHNFLTALPKALQNLTHLEVLDLSHNEIDHLPEGTLLFNLHRLRQLSLDHNKLGQILGAQARLGLRSPGLSLAVFNLEPLRDSLIQLSLAHNKLSAFPEQFLRPFTRLTSLDLSSNELTDVLPRGFQEMPLLQFLDLSGNHLQEFNPENLTTTLLDLNLRGNPWACTCDTIWMLQSNDGNSSEAGYITPPSCSSPLHLRHRETIFLTEEDICPTEETTKNPKVVFIGDDVDGSLKLAFESLHLMNVTALNHQALVVSWRVDADFYNIKEPSSHSLSWAITIHNTKHNPRLAKVTRMNLDRYRAERPNWKPSESTYAELIQNLEEDKQYTLCIVPVQNGHLFTRQDKCQFATTQEKLDVPRDLSTASPVTTAITTASKVPKGVPLVSKKVYRVETEKVVMVNEERKIVISWNVTIHMNDNHNDHVKREAIMLEPLGWKITYRQFAKDNETDIVLVSRGGEPLQNFTNHYVVEDLEPGTGYTFCFQTLSDLEVRASLKGNNEKTIDMTADEQTNHEPEVVYSSVRGQDLYSRVNSQITSALEDLHISSTINTENAAPTQNTPEYPAVDIPSVIPPVPSFIPQNINHDISANIPPIPNFPRSSAPFNSRPPRPSSQPTDGNFVFTSTGEKIPIPSTSSGSSPFNLPSIVGPRVNFDSSQAQWSSSDHPILKIPRNPQQRITNEYSESDTDTTSEQTFIYDFTTQPTTRKQRFTYVERRKRSILLDTQQSNEESSDSFRVCQEIVTLQEDNIITPVAIASTVSSSTTVIIAIVFCCCCPKRCRRKKSGSGWQGKSVSSSNRKISTISNPTPVNVYSHQTSAINGITLGEDSSDDLKTAPSHSAPNGTQHREAESNGHVTGRSLSVASSNGYLTPLPVSNGAVHNPDRVFSEAKSYLPSQKAYVSSMKDRLLQNHKDQKDFHPGYDIPPTSSIKSLLGYDYPHPTPVNPIGMQSEASGNPEIPTKTQLPSPSSSDSNYNASIPDPQEPESSSRPEINLNIPFNQNKSSDTSKKFNLSKDSDLNKSLEYNYINPSDISSKPRTYIKNAPLKKKHRKYGSPQRLPDERISQSLDLNHESGAQVFTVSPVQSPSHLSHSVPDLATASSNSENTNFKTTIMQPPDMTAAARLNLLIGSQSRDEEPALSSLPTMKLAASPLKSPVPSLSTENSNEVSGYVNFTTPGRQQSKDHYHTWSSSRPSTPRMRPSLGEVVLTGGTLIEVPEGYVVPKPPKPARSVRLLVPGEDKPVAIDRSTRKHDRISVEYSASPTVNRESQSLTIVTSSHPSYNNNNGKSQITHLITPELDDDRITLSTGMAV</sequence>
<keyword evidence="6" id="KW-1185">Reference proteome</keyword>
<proteinExistence type="predicted"/>
<keyword evidence="1" id="KW-0433">Leucine-rich repeat</keyword>
<feature type="compositionally biased region" description="Polar residues" evidence="3">
    <location>
        <begin position="979"/>
        <end position="997"/>
    </location>
</feature>
<feature type="compositionally biased region" description="Low complexity" evidence="3">
    <location>
        <begin position="819"/>
        <end position="832"/>
    </location>
</feature>
<feature type="signal peptide" evidence="4">
    <location>
        <begin position="1"/>
        <end position="30"/>
    </location>
</feature>
<keyword evidence="4" id="KW-0732">Signal</keyword>
<dbReference type="InterPro" id="IPR032675">
    <property type="entry name" value="LRR_dom_sf"/>
</dbReference>
<dbReference type="EMBL" id="JAXCGZ010021488">
    <property type="protein sequence ID" value="KAK7050069.1"/>
    <property type="molecule type" value="Genomic_DNA"/>
</dbReference>
<feature type="compositionally biased region" description="Polar residues" evidence="3">
    <location>
        <begin position="120"/>
        <end position="130"/>
    </location>
</feature>
<evidence type="ECO:0000256" key="3">
    <source>
        <dbReference type="SAM" id="MobiDB-lite"/>
    </source>
</evidence>
<dbReference type="Gene3D" id="3.80.10.10">
    <property type="entry name" value="Ribonuclease Inhibitor"/>
    <property type="match status" value="2"/>
</dbReference>
<feature type="region of interest" description="Disordered" evidence="3">
    <location>
        <begin position="779"/>
        <end position="832"/>
    </location>
</feature>
<feature type="compositionally biased region" description="Polar residues" evidence="3">
    <location>
        <begin position="1174"/>
        <end position="1194"/>
    </location>
</feature>
<evidence type="ECO:0000256" key="1">
    <source>
        <dbReference type="ARBA" id="ARBA00022614"/>
    </source>
</evidence>
<evidence type="ECO:0000313" key="5">
    <source>
        <dbReference type="EMBL" id="KAK7050069.1"/>
    </source>
</evidence>
<feature type="compositionally biased region" description="Polar residues" evidence="3">
    <location>
        <begin position="803"/>
        <end position="816"/>
    </location>
</feature>
<dbReference type="PANTHER" id="PTHR24366:SF96">
    <property type="entry name" value="LEUCINE RICH REPEAT CONTAINING 53"/>
    <property type="match status" value="1"/>
</dbReference>
<dbReference type="PANTHER" id="PTHR24366">
    <property type="entry name" value="IG(IMMUNOGLOBULIN) AND LRR(LEUCINE RICH REPEAT) DOMAINS"/>
    <property type="match status" value="1"/>
</dbReference>
<evidence type="ECO:0000256" key="2">
    <source>
        <dbReference type="ARBA" id="ARBA00022737"/>
    </source>
</evidence>
<feature type="region of interest" description="Disordered" evidence="3">
    <location>
        <begin position="1365"/>
        <end position="1390"/>
    </location>
</feature>
<dbReference type="Pfam" id="PF13855">
    <property type="entry name" value="LRR_8"/>
    <property type="match status" value="2"/>
</dbReference>
<evidence type="ECO:0000256" key="4">
    <source>
        <dbReference type="SAM" id="SignalP"/>
    </source>
</evidence>
<feature type="region of interest" description="Disordered" evidence="3">
    <location>
        <begin position="1122"/>
        <end position="1202"/>
    </location>
</feature>
<feature type="region of interest" description="Disordered" evidence="3">
    <location>
        <begin position="1012"/>
        <end position="1051"/>
    </location>
</feature>
<dbReference type="PROSITE" id="PS51450">
    <property type="entry name" value="LRR"/>
    <property type="match status" value="1"/>
</dbReference>
<dbReference type="InterPro" id="IPR003591">
    <property type="entry name" value="Leu-rich_rpt_typical-subtyp"/>
</dbReference>
<protein>
    <submittedName>
        <fullName evidence="5">Uncharacterized protein</fullName>
    </submittedName>
</protein>
<organism evidence="5 6">
    <name type="scientific">Halocaridina rubra</name>
    <name type="common">Hawaiian red shrimp</name>
    <dbReference type="NCBI Taxonomy" id="373956"/>
    <lineage>
        <taxon>Eukaryota</taxon>
        <taxon>Metazoa</taxon>
        <taxon>Ecdysozoa</taxon>
        <taxon>Arthropoda</taxon>
        <taxon>Crustacea</taxon>
        <taxon>Multicrustacea</taxon>
        <taxon>Malacostraca</taxon>
        <taxon>Eumalacostraca</taxon>
        <taxon>Eucarida</taxon>
        <taxon>Decapoda</taxon>
        <taxon>Pleocyemata</taxon>
        <taxon>Caridea</taxon>
        <taxon>Atyoidea</taxon>
        <taxon>Atyidae</taxon>
        <taxon>Halocaridina</taxon>
    </lineage>
</organism>
<name>A0AAN8WJR8_HALRR</name>
<comment type="caution">
    <text evidence="5">The sequence shown here is derived from an EMBL/GenBank/DDBJ whole genome shotgun (WGS) entry which is preliminary data.</text>
</comment>
<feature type="region of interest" description="Disordered" evidence="3">
    <location>
        <begin position="970"/>
        <end position="997"/>
    </location>
</feature>
<dbReference type="InterPro" id="IPR001611">
    <property type="entry name" value="Leu-rich_rpt"/>
</dbReference>
<feature type="region of interest" description="Disordered" evidence="3">
    <location>
        <begin position="99"/>
        <end position="133"/>
    </location>
</feature>
<feature type="chain" id="PRO_5042909570" evidence="4">
    <location>
        <begin position="31"/>
        <end position="1501"/>
    </location>
</feature>
<accession>A0AAN8WJR8</accession>
<gene>
    <name evidence="5" type="ORF">SK128_028180</name>
</gene>
<dbReference type="Proteomes" id="UP001381693">
    <property type="component" value="Unassembled WGS sequence"/>
</dbReference>
<evidence type="ECO:0000313" key="6">
    <source>
        <dbReference type="Proteomes" id="UP001381693"/>
    </source>
</evidence>
<keyword evidence="2" id="KW-0677">Repeat</keyword>
<reference evidence="5 6" key="1">
    <citation type="submission" date="2023-11" db="EMBL/GenBank/DDBJ databases">
        <title>Halocaridina rubra genome assembly.</title>
        <authorList>
            <person name="Smith C."/>
        </authorList>
    </citation>
    <scope>NUCLEOTIDE SEQUENCE [LARGE SCALE GENOMIC DNA]</scope>
    <source>
        <strain evidence="5">EP-1</strain>
        <tissue evidence="5">Whole</tissue>
    </source>
</reference>
<dbReference type="SUPFAM" id="SSF52058">
    <property type="entry name" value="L domain-like"/>
    <property type="match status" value="1"/>
</dbReference>